<dbReference type="PANTHER" id="PTHR39209">
    <property type="match status" value="1"/>
</dbReference>
<accession>A0ABS7MJ90</accession>
<dbReference type="InterPro" id="IPR020825">
    <property type="entry name" value="Phe-tRNA_synthase-like_B3/B4"/>
</dbReference>
<dbReference type="SUPFAM" id="SSF56037">
    <property type="entry name" value="PheT/TilS domain"/>
    <property type="match status" value="1"/>
</dbReference>
<evidence type="ECO:0000313" key="2">
    <source>
        <dbReference type="EMBL" id="MBY4797426.1"/>
    </source>
</evidence>
<gene>
    <name evidence="2" type="ORF">K6V98_03500</name>
</gene>
<dbReference type="Pfam" id="PF03483">
    <property type="entry name" value="B3_4"/>
    <property type="match status" value="1"/>
</dbReference>
<organism evidence="2 3">
    <name type="scientific">Collinsella ureilytica</name>
    <dbReference type="NCBI Taxonomy" id="2869515"/>
    <lineage>
        <taxon>Bacteria</taxon>
        <taxon>Bacillati</taxon>
        <taxon>Actinomycetota</taxon>
        <taxon>Coriobacteriia</taxon>
        <taxon>Coriobacteriales</taxon>
        <taxon>Coriobacteriaceae</taxon>
        <taxon>Collinsella</taxon>
    </lineage>
</organism>
<keyword evidence="3" id="KW-1185">Reference proteome</keyword>
<dbReference type="RefSeq" id="WP_222199143.1">
    <property type="nucleotide sequence ID" value="NZ_JAIMFO010000005.1"/>
</dbReference>
<evidence type="ECO:0000313" key="3">
    <source>
        <dbReference type="Proteomes" id="UP000700908"/>
    </source>
</evidence>
<dbReference type="PANTHER" id="PTHR39209:SF2">
    <property type="entry name" value="CYTOPLASMIC PROTEIN"/>
    <property type="match status" value="1"/>
</dbReference>
<proteinExistence type="predicted"/>
<dbReference type="EMBL" id="JAIMFO010000005">
    <property type="protein sequence ID" value="MBY4797426.1"/>
    <property type="molecule type" value="Genomic_DNA"/>
</dbReference>
<dbReference type="Gene3D" id="3.50.40.10">
    <property type="entry name" value="Phenylalanyl-trna Synthetase, Chain B, domain 3"/>
    <property type="match status" value="1"/>
</dbReference>
<reference evidence="2 3" key="1">
    <citation type="submission" date="2021-08" db="EMBL/GenBank/DDBJ databases">
        <title>Collinsella faecalis sp. nov. isolated from swine faeces.</title>
        <authorList>
            <person name="Oh B.S."/>
            <person name="Lee J.H."/>
        </authorList>
    </citation>
    <scope>NUCLEOTIDE SEQUENCE [LARGE SCALE GENOMIC DNA]</scope>
    <source>
        <strain evidence="2 3">AGMB00827</strain>
    </source>
</reference>
<dbReference type="Proteomes" id="UP000700908">
    <property type="component" value="Unassembled WGS sequence"/>
</dbReference>
<dbReference type="InterPro" id="IPR005146">
    <property type="entry name" value="B3/B4_tRNA-bd"/>
</dbReference>
<sequence length="241" mass="27234">MKQLICEESFWELFPEAIIGVVVARDLIDGTEMPEEDREELAAMLAKANRQAERFLTSEVISENAPVRIWREAYRRFKTKRGVRSAFENLLKRVLKGRPVGSISPSVDLCNAVSLSYAFPIGGFDLDRIEGDYLLKVTEGGDSFLPIGEEENDPTLPGELAYVDEAGATSRCWNWRDCQRTELGDATKNVVIIFECIEPDRADDAKEAVRVLAERLKRHFKAQIVLEDLITTDQRSVVLEP</sequence>
<evidence type="ECO:0000259" key="1">
    <source>
        <dbReference type="SMART" id="SM00873"/>
    </source>
</evidence>
<dbReference type="SMART" id="SM00873">
    <property type="entry name" value="B3_4"/>
    <property type="match status" value="1"/>
</dbReference>
<protein>
    <recommendedName>
        <fullName evidence="1">B3/B4 tRNA-binding domain-containing protein</fullName>
    </recommendedName>
</protein>
<feature type="domain" description="B3/B4 tRNA-binding" evidence="1">
    <location>
        <begin position="65"/>
        <end position="217"/>
    </location>
</feature>
<comment type="caution">
    <text evidence="2">The sequence shown here is derived from an EMBL/GenBank/DDBJ whole genome shotgun (WGS) entry which is preliminary data.</text>
</comment>
<name>A0ABS7MJ90_9ACTN</name>